<dbReference type="EMBL" id="QUNO01000007">
    <property type="protein sequence ID" value="REH46020.1"/>
    <property type="molecule type" value="Genomic_DNA"/>
</dbReference>
<keyword evidence="3 4" id="KW-0067">ATP-binding</keyword>
<gene>
    <name evidence="6" type="ORF">BCF44_107152</name>
</gene>
<dbReference type="Gene3D" id="3.30.1490.20">
    <property type="entry name" value="ATP-grasp fold, A domain"/>
    <property type="match status" value="1"/>
</dbReference>
<dbReference type="InterPro" id="IPR040570">
    <property type="entry name" value="LAL_C2"/>
</dbReference>
<evidence type="ECO:0000256" key="1">
    <source>
        <dbReference type="ARBA" id="ARBA00022598"/>
    </source>
</evidence>
<dbReference type="Gene3D" id="3.30.470.20">
    <property type="entry name" value="ATP-grasp fold, B domain"/>
    <property type="match status" value="1"/>
</dbReference>
<keyword evidence="2 4" id="KW-0547">Nucleotide-binding</keyword>
<protein>
    <submittedName>
        <fullName evidence="6">Biotin carboxylase</fullName>
    </submittedName>
</protein>
<reference evidence="6 7" key="1">
    <citation type="submission" date="2018-08" db="EMBL/GenBank/DDBJ databases">
        <title>Genomic Encyclopedia of Archaeal and Bacterial Type Strains, Phase II (KMG-II): from individual species to whole genera.</title>
        <authorList>
            <person name="Goeker M."/>
        </authorList>
    </citation>
    <scope>NUCLEOTIDE SEQUENCE [LARGE SCALE GENOMIC DNA]</scope>
    <source>
        <strain evidence="6 7">DSM 45791</strain>
    </source>
</reference>
<feature type="domain" description="ATP-grasp" evidence="5">
    <location>
        <begin position="119"/>
        <end position="320"/>
    </location>
</feature>
<dbReference type="Gene3D" id="3.40.50.20">
    <property type="match status" value="1"/>
</dbReference>
<evidence type="ECO:0000313" key="7">
    <source>
        <dbReference type="Proteomes" id="UP000256269"/>
    </source>
</evidence>
<dbReference type="InterPro" id="IPR011761">
    <property type="entry name" value="ATP-grasp"/>
</dbReference>
<dbReference type="PROSITE" id="PS50975">
    <property type="entry name" value="ATP_GRASP"/>
    <property type="match status" value="1"/>
</dbReference>
<dbReference type="GO" id="GO:0016874">
    <property type="term" value="F:ligase activity"/>
    <property type="evidence" value="ECO:0007669"/>
    <property type="project" value="UniProtKB-KW"/>
</dbReference>
<name>A0A3E0HI35_9PSEU</name>
<dbReference type="Pfam" id="PF13535">
    <property type="entry name" value="ATP-grasp_4"/>
    <property type="match status" value="1"/>
</dbReference>
<evidence type="ECO:0000313" key="6">
    <source>
        <dbReference type="EMBL" id="REH46020.1"/>
    </source>
</evidence>
<keyword evidence="7" id="KW-1185">Reference proteome</keyword>
<dbReference type="OrthoDB" id="6964321at2"/>
<dbReference type="AlphaFoldDB" id="A0A3E0HI35"/>
<dbReference type="RefSeq" id="WP_116176181.1">
    <property type="nucleotide sequence ID" value="NZ_CP144375.1"/>
</dbReference>
<dbReference type="SUPFAM" id="SSF56059">
    <property type="entry name" value="Glutathione synthetase ATP-binding domain-like"/>
    <property type="match status" value="1"/>
</dbReference>
<proteinExistence type="predicted"/>
<dbReference type="PANTHER" id="PTHR43585">
    <property type="entry name" value="FUMIPYRROLE BIOSYNTHESIS PROTEIN C"/>
    <property type="match status" value="1"/>
</dbReference>
<comment type="caution">
    <text evidence="6">The sequence shown here is derived from an EMBL/GenBank/DDBJ whole genome shotgun (WGS) entry which is preliminary data.</text>
</comment>
<evidence type="ECO:0000259" key="5">
    <source>
        <dbReference type="PROSITE" id="PS50975"/>
    </source>
</evidence>
<keyword evidence="1" id="KW-0436">Ligase</keyword>
<evidence type="ECO:0000256" key="4">
    <source>
        <dbReference type="PROSITE-ProRule" id="PRU00409"/>
    </source>
</evidence>
<organism evidence="6 7">
    <name type="scientific">Kutzneria buriramensis</name>
    <dbReference type="NCBI Taxonomy" id="1045776"/>
    <lineage>
        <taxon>Bacteria</taxon>
        <taxon>Bacillati</taxon>
        <taxon>Actinomycetota</taxon>
        <taxon>Actinomycetes</taxon>
        <taxon>Pseudonocardiales</taxon>
        <taxon>Pseudonocardiaceae</taxon>
        <taxon>Kutzneria</taxon>
    </lineage>
</organism>
<sequence>MTDKPVVVVGFVTPVMAALVEFQPPGSVILVEEPDVVRKRDVRGKLAGSTVLRELIEWEYCVVGRADEFYNAHPDLDPAAVVPLLEYATPFAARLAERYGLPGASLGAANIMRDKALLRQVTAAAGVRNPEMAPAHSPADVLSFMRQHPGPVVLKPANRQASVGTQVIYDPNDVLRAWLACVAQDEGILVPDRAVELRMLVERYVAGDEYSVEMLVQRGKPVFANVTAKQLFPGSRPVELAHLVPADIPPALTATLGAQTARVVDVTGFRDGIVHCEWIVADGVPHLVECAGRCPGDGIMEIIERAYPVPLLRTYFEIMKGRQPSAPMPSKARGGAAVRFVAVEPGTVDSINGVEAAREAPGVFLADVMVAAGHKVTGLRSSWDRAAIVMATGGSAAEALRRAEVAAEMIDIDVQPQRSVADAAR</sequence>
<accession>A0A3E0HI35</accession>
<dbReference type="GO" id="GO:0005524">
    <property type="term" value="F:ATP binding"/>
    <property type="evidence" value="ECO:0007669"/>
    <property type="project" value="UniProtKB-UniRule"/>
</dbReference>
<dbReference type="Proteomes" id="UP000256269">
    <property type="component" value="Unassembled WGS sequence"/>
</dbReference>
<dbReference type="InterPro" id="IPR013815">
    <property type="entry name" value="ATP_grasp_subdomain_1"/>
</dbReference>
<dbReference type="PANTHER" id="PTHR43585:SF2">
    <property type="entry name" value="ATP-GRASP ENZYME FSQD"/>
    <property type="match status" value="1"/>
</dbReference>
<evidence type="ECO:0000256" key="3">
    <source>
        <dbReference type="ARBA" id="ARBA00022840"/>
    </source>
</evidence>
<dbReference type="InterPro" id="IPR052032">
    <property type="entry name" value="ATP-dep_AA_Ligase"/>
</dbReference>
<evidence type="ECO:0000256" key="2">
    <source>
        <dbReference type="ARBA" id="ARBA00022741"/>
    </source>
</evidence>
<dbReference type="Pfam" id="PF18603">
    <property type="entry name" value="LAL_C2"/>
    <property type="match status" value="1"/>
</dbReference>
<dbReference type="GO" id="GO:0046872">
    <property type="term" value="F:metal ion binding"/>
    <property type="evidence" value="ECO:0007669"/>
    <property type="project" value="InterPro"/>
</dbReference>